<dbReference type="PANTHER" id="PTHR43381:SF5">
    <property type="entry name" value="TR-TYPE G DOMAIN-CONTAINING PROTEIN"/>
    <property type="match status" value="1"/>
</dbReference>
<gene>
    <name evidence="10" type="ORF">A2V72_01755</name>
</gene>
<dbReference type="GO" id="GO:0005737">
    <property type="term" value="C:cytoplasm"/>
    <property type="evidence" value="ECO:0007669"/>
    <property type="project" value="UniProtKB-UniRule"/>
</dbReference>
<dbReference type="GO" id="GO:0003924">
    <property type="term" value="F:GTPase activity"/>
    <property type="evidence" value="ECO:0007669"/>
    <property type="project" value="InterPro"/>
</dbReference>
<evidence type="ECO:0000256" key="5">
    <source>
        <dbReference type="ARBA" id="ARBA00022917"/>
    </source>
</evidence>
<keyword evidence="4" id="KW-0547">Nucleotide-binding</keyword>
<evidence type="ECO:0000313" key="11">
    <source>
        <dbReference type="Proteomes" id="UP000178893"/>
    </source>
</evidence>
<keyword evidence="6" id="KW-0342">GTP-binding</keyword>
<dbReference type="InterPro" id="IPR000178">
    <property type="entry name" value="TF_IF2_bacterial-like"/>
</dbReference>
<dbReference type="Gene3D" id="3.40.50.300">
    <property type="entry name" value="P-loop containing nucleotide triphosphate hydrolases"/>
    <property type="match status" value="1"/>
</dbReference>
<dbReference type="FunFam" id="3.40.50.10050:FF:000001">
    <property type="entry name" value="Translation initiation factor IF-2"/>
    <property type="match status" value="1"/>
</dbReference>
<dbReference type="Gene3D" id="2.40.30.10">
    <property type="entry name" value="Translation factors"/>
    <property type="match status" value="2"/>
</dbReference>
<dbReference type="AlphaFoldDB" id="A0A1G2DUZ3"/>
<protein>
    <recommendedName>
        <fullName evidence="2 7">Translation initiation factor IF-2</fullName>
    </recommendedName>
</protein>
<dbReference type="InterPro" id="IPR005225">
    <property type="entry name" value="Small_GTP-bd"/>
</dbReference>
<dbReference type="InterPro" id="IPR015760">
    <property type="entry name" value="TIF_IF2"/>
</dbReference>
<dbReference type="InterPro" id="IPR000795">
    <property type="entry name" value="T_Tr_GTP-bd_dom"/>
</dbReference>
<dbReference type="FunFam" id="3.40.50.300:FF:000019">
    <property type="entry name" value="Translation initiation factor IF-2"/>
    <property type="match status" value="1"/>
</dbReference>
<keyword evidence="5 8" id="KW-0648">Protein biosynthesis</keyword>
<dbReference type="EMBL" id="MHLW01000039">
    <property type="protein sequence ID" value="OGZ17417.1"/>
    <property type="molecule type" value="Genomic_DNA"/>
</dbReference>
<organism evidence="10 11">
    <name type="scientific">Candidatus Nealsonbacteria bacterium RBG_13_37_56</name>
    <dbReference type="NCBI Taxonomy" id="1801661"/>
    <lineage>
        <taxon>Bacteria</taxon>
        <taxon>Candidatus Nealsoniibacteriota</taxon>
    </lineage>
</organism>
<keyword evidence="3 8" id="KW-0396">Initiation factor</keyword>
<dbReference type="GO" id="GO:0005525">
    <property type="term" value="F:GTP binding"/>
    <property type="evidence" value="ECO:0007669"/>
    <property type="project" value="UniProtKB-KW"/>
</dbReference>
<comment type="caution">
    <text evidence="10">The sequence shown here is derived from an EMBL/GenBank/DDBJ whole genome shotgun (WGS) entry which is preliminary data.</text>
</comment>
<dbReference type="InterPro" id="IPR036925">
    <property type="entry name" value="TIF_IF2_dom3_sf"/>
</dbReference>
<evidence type="ECO:0000256" key="1">
    <source>
        <dbReference type="ARBA" id="ARBA00007733"/>
    </source>
</evidence>
<evidence type="ECO:0000256" key="6">
    <source>
        <dbReference type="ARBA" id="ARBA00023134"/>
    </source>
</evidence>
<dbReference type="FunFam" id="2.40.30.10:FF:000008">
    <property type="entry name" value="Translation initiation factor IF-2"/>
    <property type="match status" value="1"/>
</dbReference>
<name>A0A1G2DUZ3_9BACT</name>
<dbReference type="Pfam" id="PF00009">
    <property type="entry name" value="GTP_EFTU"/>
    <property type="match status" value="1"/>
</dbReference>
<reference evidence="10 11" key="1">
    <citation type="journal article" date="2016" name="Nat. Commun.">
        <title>Thousands of microbial genomes shed light on interconnected biogeochemical processes in an aquifer system.</title>
        <authorList>
            <person name="Anantharaman K."/>
            <person name="Brown C.T."/>
            <person name="Hug L.A."/>
            <person name="Sharon I."/>
            <person name="Castelle C.J."/>
            <person name="Probst A.J."/>
            <person name="Thomas B.C."/>
            <person name="Singh A."/>
            <person name="Wilkins M.J."/>
            <person name="Karaoz U."/>
            <person name="Brodie E.L."/>
            <person name="Williams K.H."/>
            <person name="Hubbard S.S."/>
            <person name="Banfield J.F."/>
        </authorList>
    </citation>
    <scope>NUCLEOTIDE SEQUENCE [LARGE SCALE GENOMIC DNA]</scope>
</reference>
<dbReference type="Proteomes" id="UP000178893">
    <property type="component" value="Unassembled WGS sequence"/>
</dbReference>
<evidence type="ECO:0000313" key="10">
    <source>
        <dbReference type="EMBL" id="OGZ17417.1"/>
    </source>
</evidence>
<dbReference type="InterPro" id="IPR023115">
    <property type="entry name" value="TIF_IF2_dom3"/>
</dbReference>
<accession>A0A1G2DUZ3</accession>
<evidence type="ECO:0000256" key="7">
    <source>
        <dbReference type="NCBIfam" id="TIGR00487"/>
    </source>
</evidence>
<dbReference type="PRINTS" id="PR00315">
    <property type="entry name" value="ELONGATNFCT"/>
</dbReference>
<dbReference type="GO" id="GO:0003743">
    <property type="term" value="F:translation initiation factor activity"/>
    <property type="evidence" value="ECO:0007669"/>
    <property type="project" value="UniProtKB-UniRule"/>
</dbReference>
<comment type="similarity">
    <text evidence="1 8">Belongs to the TRAFAC class translation factor GTPase superfamily. Classic translation factor GTPase family. IF-2 subfamily.</text>
</comment>
<dbReference type="SUPFAM" id="SSF50447">
    <property type="entry name" value="Translation proteins"/>
    <property type="match status" value="2"/>
</dbReference>
<dbReference type="InterPro" id="IPR053905">
    <property type="entry name" value="EF-G-like_DII"/>
</dbReference>
<comment type="function">
    <text evidence="8">One of the essential components for the initiation of protein synthesis. Protects formylmethionyl-tRNA from spontaneous hydrolysis and promotes its binding to the 30S ribosomal subunits. Also involved in the hydrolysis of GTP during the formation of the 70S ribosomal complex.</text>
</comment>
<dbReference type="PANTHER" id="PTHR43381">
    <property type="entry name" value="TRANSLATION INITIATION FACTOR IF-2-RELATED"/>
    <property type="match status" value="1"/>
</dbReference>
<dbReference type="PROSITE" id="PS51722">
    <property type="entry name" value="G_TR_2"/>
    <property type="match status" value="1"/>
</dbReference>
<dbReference type="SUPFAM" id="SSF52540">
    <property type="entry name" value="P-loop containing nucleoside triphosphate hydrolases"/>
    <property type="match status" value="1"/>
</dbReference>
<dbReference type="NCBIfam" id="TIGR00231">
    <property type="entry name" value="small_GTP"/>
    <property type="match status" value="1"/>
</dbReference>
<dbReference type="InterPro" id="IPR027417">
    <property type="entry name" value="P-loop_NTPase"/>
</dbReference>
<evidence type="ECO:0000259" key="9">
    <source>
        <dbReference type="PROSITE" id="PS51722"/>
    </source>
</evidence>
<evidence type="ECO:0000256" key="3">
    <source>
        <dbReference type="ARBA" id="ARBA00022540"/>
    </source>
</evidence>
<dbReference type="InterPro" id="IPR009000">
    <property type="entry name" value="Transl_B-barrel_sf"/>
</dbReference>
<evidence type="ECO:0000256" key="4">
    <source>
        <dbReference type="ARBA" id="ARBA00022741"/>
    </source>
</evidence>
<dbReference type="Pfam" id="PF22042">
    <property type="entry name" value="EF-G_D2"/>
    <property type="match status" value="1"/>
</dbReference>
<dbReference type="NCBIfam" id="TIGR00487">
    <property type="entry name" value="IF-2"/>
    <property type="match status" value="1"/>
</dbReference>
<dbReference type="SUPFAM" id="SSF52156">
    <property type="entry name" value="Initiation factor IF2/eIF5b, domain 3"/>
    <property type="match status" value="1"/>
</dbReference>
<evidence type="ECO:0000256" key="2">
    <source>
        <dbReference type="ARBA" id="ARBA00020675"/>
    </source>
</evidence>
<sequence length="502" mass="55008">MIKEKNKNLVTRSPVVVILGHVDHGKTSILDYIRKSHVVEKESGAITQHIGAYEIEYPLAGSGQVKKITFIDTPGHEAFGAMRCRGAKLADVAILVIAAEEGIKLQTKEAISHIKEAGIPMIIVFNKIDKPGADPEKIKRELVGHDIIVESMGGKIPSVNTSAETGQGISDLIELILLVAEMEDLKVDISAPAQGLVIESYLNSSRGPTATLILEKGVLNKGDILSTSFAFGRVRIMEDFKGNCVSQALPSMPVIVIGFETAPGVGEEFKVFSNLKQAKEQIKEPKVFKGRKNIIEKDKKVLNLILKIDVLGSLEAIEKVLKDIPQEKVSINILKAEAGEINDSDIKLAKTYNAKIIGFRVKTNQIAQKLVLREKIAILSFDVIYELAQAVRQFLEKKVGHEIIKTSMGKVKILAIFKAEKSGQIVGGKVMFGEIKRGASLEVYRNEELAGKGKIAKLQQDKKDVDQVAKGRECGILYSGDVELKEGDVLEVYKEERVKGEL</sequence>
<feature type="domain" description="Tr-type G" evidence="9">
    <location>
        <begin position="11"/>
        <end position="186"/>
    </location>
</feature>
<dbReference type="CDD" id="cd01887">
    <property type="entry name" value="IF2_eIF5B"/>
    <property type="match status" value="1"/>
</dbReference>
<dbReference type="Pfam" id="PF11987">
    <property type="entry name" value="IF-2"/>
    <property type="match status" value="1"/>
</dbReference>
<evidence type="ECO:0000256" key="8">
    <source>
        <dbReference type="RuleBase" id="RU000644"/>
    </source>
</evidence>
<proteinExistence type="inferred from homology"/>
<dbReference type="Gene3D" id="3.40.50.10050">
    <property type="entry name" value="Translation initiation factor IF- 2, domain 3"/>
    <property type="match status" value="1"/>
</dbReference>